<keyword evidence="8" id="KW-1185">Reference proteome</keyword>
<evidence type="ECO:0000256" key="2">
    <source>
        <dbReference type="ARBA" id="ARBA00022679"/>
    </source>
</evidence>
<feature type="domain" description="Pyridoxamine kinase/Phosphomethylpyrimidine kinase" evidence="6">
    <location>
        <begin position="25"/>
        <end position="230"/>
    </location>
</feature>
<organism evidence="7 8">
    <name type="scientific">Rhodovulum iodosum</name>
    <dbReference type="NCBI Taxonomy" id="68291"/>
    <lineage>
        <taxon>Bacteria</taxon>
        <taxon>Pseudomonadati</taxon>
        <taxon>Pseudomonadota</taxon>
        <taxon>Alphaproteobacteria</taxon>
        <taxon>Rhodobacterales</taxon>
        <taxon>Paracoccaceae</taxon>
        <taxon>Rhodovulum</taxon>
    </lineage>
</organism>
<dbReference type="SUPFAM" id="SSF53613">
    <property type="entry name" value="Ribokinase-like"/>
    <property type="match status" value="1"/>
</dbReference>
<evidence type="ECO:0000256" key="1">
    <source>
        <dbReference type="ARBA" id="ARBA00012104"/>
    </source>
</evidence>
<evidence type="ECO:0000256" key="5">
    <source>
        <dbReference type="ARBA" id="ARBA00022840"/>
    </source>
</evidence>
<evidence type="ECO:0000256" key="4">
    <source>
        <dbReference type="ARBA" id="ARBA00022777"/>
    </source>
</evidence>
<keyword evidence="4 7" id="KW-0418">Kinase</keyword>
<keyword evidence="3" id="KW-0547">Nucleotide-binding</keyword>
<gene>
    <name evidence="7" type="ORF">Ga0609869_003357</name>
</gene>
<dbReference type="Pfam" id="PF08543">
    <property type="entry name" value="Phos_pyr_kin"/>
    <property type="match status" value="1"/>
</dbReference>
<evidence type="ECO:0000313" key="8">
    <source>
        <dbReference type="Proteomes" id="UP001560019"/>
    </source>
</evidence>
<dbReference type="EMBL" id="JBEHHI010000003">
    <property type="protein sequence ID" value="MEX5730004.1"/>
    <property type="molecule type" value="Genomic_DNA"/>
</dbReference>
<dbReference type="Proteomes" id="UP001560019">
    <property type="component" value="Unassembled WGS sequence"/>
</dbReference>
<comment type="caution">
    <text evidence="7">The sequence shown here is derived from an EMBL/GenBank/DDBJ whole genome shotgun (WGS) entry which is preliminary data.</text>
</comment>
<accession>A0ABV3XXH3</accession>
<dbReference type="PANTHER" id="PTHR10534:SF2">
    <property type="entry name" value="PYRIDOXAL KINASE"/>
    <property type="match status" value="1"/>
</dbReference>
<proteinExistence type="predicted"/>
<keyword evidence="5" id="KW-0067">ATP-binding</keyword>
<dbReference type="InterPro" id="IPR029056">
    <property type="entry name" value="Ribokinase-like"/>
</dbReference>
<dbReference type="EC" id="2.7.1.35" evidence="1"/>
<keyword evidence="2" id="KW-0808">Transferase</keyword>
<dbReference type="RefSeq" id="WP_170168761.1">
    <property type="nucleotide sequence ID" value="NZ_JBEHHI010000003.1"/>
</dbReference>
<dbReference type="GO" id="GO:0016301">
    <property type="term" value="F:kinase activity"/>
    <property type="evidence" value="ECO:0007669"/>
    <property type="project" value="UniProtKB-KW"/>
</dbReference>
<dbReference type="PANTHER" id="PTHR10534">
    <property type="entry name" value="PYRIDOXAL KINASE"/>
    <property type="match status" value="1"/>
</dbReference>
<evidence type="ECO:0000256" key="3">
    <source>
        <dbReference type="ARBA" id="ARBA00022741"/>
    </source>
</evidence>
<evidence type="ECO:0000259" key="6">
    <source>
        <dbReference type="Pfam" id="PF08543"/>
    </source>
</evidence>
<name>A0ABV3XXH3_9RHOB</name>
<dbReference type="InterPro" id="IPR004625">
    <property type="entry name" value="PyrdxlKinase"/>
</dbReference>
<protein>
    <recommendedName>
        <fullName evidence="1">pyridoxal kinase</fullName>
        <ecNumber evidence="1">2.7.1.35</ecNumber>
    </recommendedName>
</protein>
<sequence length="272" mass="27942">MVRVLILSSWVAHGHVGLSAAGPALQALGHATTQLPTTLLSNHPGWPHVAAHPMPPDEIGAMLDALEANGWLSGLDACLVGYLPTAGHVDLAAETIGRLRRAARPPRVVVDPILGDLPKGLYIPHAAAAAIRDRLVPLADVLTPNRFELGWLTGADAATMAEAQAAASAMVARTGAEVFVTSPPFGPAETGILALTGTGIRALRTPLRADVPHGVGDVFSALIAAGLPVERALGHLDALIVASLGAPHLKIAEAAPVWTTAPPCPFPPQAET</sequence>
<dbReference type="Gene3D" id="3.40.1190.20">
    <property type="match status" value="1"/>
</dbReference>
<evidence type="ECO:0000313" key="7">
    <source>
        <dbReference type="EMBL" id="MEX5730004.1"/>
    </source>
</evidence>
<reference evidence="7 8" key="1">
    <citation type="submission" date="2024-06" db="EMBL/GenBank/DDBJ databases">
        <title>Genome of Rhodovulum iodosum, a marine photoferrotroph.</title>
        <authorList>
            <person name="Bianchini G."/>
            <person name="Nikeleit V."/>
            <person name="Kappler A."/>
            <person name="Bryce C."/>
            <person name="Sanchez-Baracaldo P."/>
        </authorList>
    </citation>
    <scope>NUCLEOTIDE SEQUENCE [LARGE SCALE GENOMIC DNA]</scope>
    <source>
        <strain evidence="7 8">UT/N1</strain>
    </source>
</reference>
<dbReference type="InterPro" id="IPR013749">
    <property type="entry name" value="PM/HMP-P_kinase-1"/>
</dbReference>